<evidence type="ECO:0000256" key="5">
    <source>
        <dbReference type="ARBA" id="ARBA00023136"/>
    </source>
</evidence>
<dbReference type="InterPro" id="IPR017850">
    <property type="entry name" value="Alkaline_phosphatase_core_sf"/>
</dbReference>
<dbReference type="EC" id="2.7.8.20" evidence="8"/>
<proteinExistence type="predicted"/>
<dbReference type="EMBL" id="JACHEF010000002">
    <property type="protein sequence ID" value="MBB6409541.1"/>
    <property type="molecule type" value="Genomic_DNA"/>
</dbReference>
<evidence type="ECO:0000256" key="1">
    <source>
        <dbReference type="ARBA" id="ARBA00004651"/>
    </source>
</evidence>
<evidence type="ECO:0000256" key="4">
    <source>
        <dbReference type="ARBA" id="ARBA00022989"/>
    </source>
</evidence>
<evidence type="ECO:0000256" key="6">
    <source>
        <dbReference type="SAM" id="Phobius"/>
    </source>
</evidence>
<comment type="subcellular location">
    <subcellularLocation>
        <location evidence="1">Cell membrane</location>
        <topology evidence="1">Multi-pass membrane protein</topology>
    </subcellularLocation>
</comment>
<dbReference type="PANTHER" id="PTHR47371">
    <property type="entry name" value="LIPOTEICHOIC ACID SYNTHASE"/>
    <property type="match status" value="1"/>
</dbReference>
<protein>
    <submittedName>
        <fullName evidence="8">Phosphoglycerol transferase</fullName>
        <ecNumber evidence="8">2.7.8.20</ecNumber>
    </submittedName>
</protein>
<dbReference type="AlphaFoldDB" id="A0A841P7N0"/>
<feature type="transmembrane region" description="Helical" evidence="6">
    <location>
        <begin position="38"/>
        <end position="56"/>
    </location>
</feature>
<dbReference type="Gene3D" id="3.40.720.10">
    <property type="entry name" value="Alkaline Phosphatase, subunit A"/>
    <property type="match status" value="1"/>
</dbReference>
<evidence type="ECO:0000256" key="2">
    <source>
        <dbReference type="ARBA" id="ARBA00022475"/>
    </source>
</evidence>
<keyword evidence="8" id="KW-0808">Transferase</keyword>
<evidence type="ECO:0000313" key="9">
    <source>
        <dbReference type="Proteomes" id="UP000556329"/>
    </source>
</evidence>
<dbReference type="Proteomes" id="UP000556329">
    <property type="component" value="Unassembled WGS sequence"/>
</dbReference>
<feature type="transmembrane region" description="Helical" evidence="6">
    <location>
        <begin position="12"/>
        <end position="32"/>
    </location>
</feature>
<dbReference type="InterPro" id="IPR000917">
    <property type="entry name" value="Sulfatase_N"/>
</dbReference>
<keyword evidence="5 6" id="KW-0472">Membrane</keyword>
<accession>A0A841P7N0</accession>
<feature type="transmembrane region" description="Helical" evidence="6">
    <location>
        <begin position="107"/>
        <end position="137"/>
    </location>
</feature>
<dbReference type="Pfam" id="PF00884">
    <property type="entry name" value="Sulfatase"/>
    <property type="match status" value="1"/>
</dbReference>
<dbReference type="PANTHER" id="PTHR47371:SF3">
    <property type="entry name" value="PHOSPHOGLYCEROL TRANSFERASE I"/>
    <property type="match status" value="1"/>
</dbReference>
<sequence>MRGFHAIRCWPIGSLVSVATVGSLTWLVSLVYLQEKRLLAVLGLGALCSLLLLDRLQGVRTDQPTSRWFSAYLSLIPCFLFLFYVYVESVFGYFDWGAMFMHVDAGVLTPGVVLECLVNTGSTILVILVVLFGLGALKARGTLTRRLDVALMAFFLAANPMLTRPIAAAIHLNPLHDFLSKRFVDITSLTKPAGTASETVAPRNLIHIFIESAERTYMNEAEFGDVTGPLREFDRRGVSATNMVQLAYTNNSISGMVAANCGTPLLITYFTTRQYMEENSQFLPGLTCLGDVLKARGYQQNFISGWPLGFTGQGEFYSTHGYSSLFGGSEVVAAVGGRGSSFGADDAQVLDMSFDVLRRANRDGKPVSLTIAVSGGHAPDGYLTDKCIGKTGLSPQAPNILHAVKCTNMLVADFIHKAEAEGLMRNTVVALQSDHLSAPSTVTDRLNTFKRRNFFSLSGDGIPSKAYTGLSGTIDVFPSILEALGVPLPNDQAALGVSLLGDRPTLVQALGQGQFDDAIHAEDVLVRSFWQLKPARTAAASEAEPH</sequence>
<gene>
    <name evidence="8" type="ORF">HNQ71_002206</name>
</gene>
<dbReference type="InterPro" id="IPR050448">
    <property type="entry name" value="OpgB/LTA_synthase_biosynth"/>
</dbReference>
<evidence type="ECO:0000259" key="7">
    <source>
        <dbReference type="Pfam" id="PF00884"/>
    </source>
</evidence>
<dbReference type="RefSeq" id="WP_184872578.1">
    <property type="nucleotide sequence ID" value="NZ_JACHEF010000002.1"/>
</dbReference>
<keyword evidence="2" id="KW-1003">Cell membrane</keyword>
<organism evidence="8 9">
    <name type="scientific">Mesorhizobium sangaii</name>
    <dbReference type="NCBI Taxonomy" id="505389"/>
    <lineage>
        <taxon>Bacteria</taxon>
        <taxon>Pseudomonadati</taxon>
        <taxon>Pseudomonadota</taxon>
        <taxon>Alphaproteobacteria</taxon>
        <taxon>Hyphomicrobiales</taxon>
        <taxon>Phyllobacteriaceae</taxon>
        <taxon>Mesorhizobium</taxon>
    </lineage>
</organism>
<keyword evidence="9" id="KW-1185">Reference proteome</keyword>
<dbReference type="GO" id="GO:0008960">
    <property type="term" value="F:phosphatidylglycerol-membrane-oligosaccharide glycerophosphotransferase activity"/>
    <property type="evidence" value="ECO:0007669"/>
    <property type="project" value="UniProtKB-EC"/>
</dbReference>
<keyword evidence="4 6" id="KW-1133">Transmembrane helix</keyword>
<name>A0A841P7N0_9HYPH</name>
<dbReference type="CDD" id="cd16015">
    <property type="entry name" value="LTA_synthase"/>
    <property type="match status" value="1"/>
</dbReference>
<dbReference type="SUPFAM" id="SSF53649">
    <property type="entry name" value="Alkaline phosphatase-like"/>
    <property type="match status" value="1"/>
</dbReference>
<dbReference type="GO" id="GO:0005886">
    <property type="term" value="C:plasma membrane"/>
    <property type="evidence" value="ECO:0007669"/>
    <property type="project" value="UniProtKB-SubCell"/>
</dbReference>
<evidence type="ECO:0000256" key="3">
    <source>
        <dbReference type="ARBA" id="ARBA00022692"/>
    </source>
</evidence>
<feature type="domain" description="Sulfatase N-terminal" evidence="7">
    <location>
        <begin position="203"/>
        <end position="486"/>
    </location>
</feature>
<reference evidence="8 9" key="1">
    <citation type="submission" date="2020-08" db="EMBL/GenBank/DDBJ databases">
        <title>Genomic Encyclopedia of Type Strains, Phase IV (KMG-IV): sequencing the most valuable type-strain genomes for metagenomic binning, comparative biology and taxonomic classification.</title>
        <authorList>
            <person name="Goeker M."/>
        </authorList>
    </citation>
    <scope>NUCLEOTIDE SEQUENCE [LARGE SCALE GENOMIC DNA]</scope>
    <source>
        <strain evidence="8 9">DSM 100039</strain>
    </source>
</reference>
<keyword evidence="3 6" id="KW-0812">Transmembrane</keyword>
<feature type="transmembrane region" description="Helical" evidence="6">
    <location>
        <begin position="68"/>
        <end position="87"/>
    </location>
</feature>
<evidence type="ECO:0000313" key="8">
    <source>
        <dbReference type="EMBL" id="MBB6409541.1"/>
    </source>
</evidence>
<feature type="transmembrane region" description="Helical" evidence="6">
    <location>
        <begin position="149"/>
        <end position="172"/>
    </location>
</feature>
<comment type="caution">
    <text evidence="8">The sequence shown here is derived from an EMBL/GenBank/DDBJ whole genome shotgun (WGS) entry which is preliminary data.</text>
</comment>